<sequence>MKKIIYIFLLVLFCQLTVYGQKETSWWHFGYNSGLNFNSLSNAKASDGTVVTNMPTPIVGSLSTSEGCFTVSTYDGKLLFSSDGSIVYDKNGNPMINGSGLLGGNSATQSGIAIPKPGSLTEYYVVTVPPDYTNFPDGIRYSVVDLSKREGLGEVVLATKNSLIKAGAVYENIAAVPNANGKDYWLLHRSSGEFYVWAITVAGISTTPHQKLASTLIPSVANSHVGELILSDDHTKLAAATYIARTVVTAKFDSSTGLISDLRSNTLPASTYPEPYGVTFSPNSDYLYVTTGYNDNGLLYVGKWDALRAGGAFTYLTDKISNLKKGVDNRLYGIHSYRRTAPLTGFARTRNLSVVLNPDQGGTNIKFFPDFLINDAYLGLPTFAAGFIRIIPKERPFACTANDRTYIVEVDLTGGNAPARLEWNFGDGTPIVSQAVITTQNKQPQNHKYNKSGVYTITVTPYKGDGTMLDIVIMQANIVDCTLKSNRMTRSELLNSRQMMN</sequence>
<comment type="caution">
    <text evidence="2">The sequence shown here is derived from an EMBL/GenBank/DDBJ whole genome shotgun (WGS) entry which is preliminary data.</text>
</comment>
<dbReference type="InterPro" id="IPR013783">
    <property type="entry name" value="Ig-like_fold"/>
</dbReference>
<dbReference type="SUPFAM" id="SSF63829">
    <property type="entry name" value="Calcium-dependent phosphotriesterase"/>
    <property type="match status" value="1"/>
</dbReference>
<gene>
    <name evidence="2" type="ORF">CLV62_101316</name>
</gene>
<evidence type="ECO:0000313" key="3">
    <source>
        <dbReference type="Proteomes" id="UP000247973"/>
    </source>
</evidence>
<dbReference type="OrthoDB" id="993841at2"/>
<accession>A0A2V3PTJ1</accession>
<name>A0A2V3PTJ1_9BACT</name>
<protein>
    <recommendedName>
        <fullName evidence="1">PKD domain-containing protein</fullName>
    </recommendedName>
</protein>
<evidence type="ECO:0000313" key="2">
    <source>
        <dbReference type="EMBL" id="PXV69047.1"/>
    </source>
</evidence>
<dbReference type="InterPro" id="IPR000601">
    <property type="entry name" value="PKD_dom"/>
</dbReference>
<dbReference type="AlphaFoldDB" id="A0A2V3PTJ1"/>
<dbReference type="EMBL" id="QICL01000001">
    <property type="protein sequence ID" value="PXV69047.1"/>
    <property type="molecule type" value="Genomic_DNA"/>
</dbReference>
<dbReference type="CDD" id="cd00146">
    <property type="entry name" value="PKD"/>
    <property type="match status" value="1"/>
</dbReference>
<keyword evidence="3" id="KW-1185">Reference proteome</keyword>
<dbReference type="InterPro" id="IPR035986">
    <property type="entry name" value="PKD_dom_sf"/>
</dbReference>
<proteinExistence type="predicted"/>
<evidence type="ECO:0000259" key="1">
    <source>
        <dbReference type="PROSITE" id="PS50093"/>
    </source>
</evidence>
<dbReference type="PROSITE" id="PS50093">
    <property type="entry name" value="PKD"/>
    <property type="match status" value="1"/>
</dbReference>
<organism evidence="2 3">
    <name type="scientific">Dysgonomonas alginatilytica</name>
    <dbReference type="NCBI Taxonomy" id="1605892"/>
    <lineage>
        <taxon>Bacteria</taxon>
        <taxon>Pseudomonadati</taxon>
        <taxon>Bacteroidota</taxon>
        <taxon>Bacteroidia</taxon>
        <taxon>Bacteroidales</taxon>
        <taxon>Dysgonomonadaceae</taxon>
        <taxon>Dysgonomonas</taxon>
    </lineage>
</organism>
<dbReference type="Gene3D" id="2.60.40.10">
    <property type="entry name" value="Immunoglobulins"/>
    <property type="match status" value="1"/>
</dbReference>
<dbReference type="RefSeq" id="WP_110309010.1">
    <property type="nucleotide sequence ID" value="NZ_QICL01000001.1"/>
</dbReference>
<dbReference type="Proteomes" id="UP000247973">
    <property type="component" value="Unassembled WGS sequence"/>
</dbReference>
<dbReference type="SUPFAM" id="SSF49299">
    <property type="entry name" value="PKD domain"/>
    <property type="match status" value="1"/>
</dbReference>
<reference evidence="2 3" key="1">
    <citation type="submission" date="2018-03" db="EMBL/GenBank/DDBJ databases">
        <title>Genomic Encyclopedia of Archaeal and Bacterial Type Strains, Phase II (KMG-II): from individual species to whole genera.</title>
        <authorList>
            <person name="Goeker M."/>
        </authorList>
    </citation>
    <scope>NUCLEOTIDE SEQUENCE [LARGE SCALE GENOMIC DNA]</scope>
    <source>
        <strain evidence="2 3">DSM 100214</strain>
    </source>
</reference>
<feature type="domain" description="PKD" evidence="1">
    <location>
        <begin position="418"/>
        <end position="460"/>
    </location>
</feature>